<feature type="compositionally biased region" description="Basic and acidic residues" evidence="1">
    <location>
        <begin position="11"/>
        <end position="24"/>
    </location>
</feature>
<dbReference type="Proteomes" id="UP000029393">
    <property type="component" value="Unassembled WGS sequence"/>
</dbReference>
<comment type="caution">
    <text evidence="2">The sequence shown here is derived from an EMBL/GenBank/DDBJ whole genome shotgun (WGS) entry which is preliminary data.</text>
</comment>
<organism evidence="2 3">
    <name type="scientific">Arenimonas metalli CF5-1</name>
    <dbReference type="NCBI Taxonomy" id="1384056"/>
    <lineage>
        <taxon>Bacteria</taxon>
        <taxon>Pseudomonadati</taxon>
        <taxon>Pseudomonadota</taxon>
        <taxon>Gammaproteobacteria</taxon>
        <taxon>Lysobacterales</taxon>
        <taxon>Lysobacteraceae</taxon>
        <taxon>Arenimonas</taxon>
    </lineage>
</organism>
<evidence type="ECO:0000313" key="3">
    <source>
        <dbReference type="Proteomes" id="UP000029393"/>
    </source>
</evidence>
<name>A0A091B8E2_9GAMM</name>
<gene>
    <name evidence="2" type="ORF">N787_07520</name>
</gene>
<feature type="region of interest" description="Disordered" evidence="1">
    <location>
        <begin position="1"/>
        <end position="25"/>
    </location>
</feature>
<dbReference type="AlphaFoldDB" id="A0A091B8E2"/>
<proteinExistence type="predicted"/>
<evidence type="ECO:0000256" key="1">
    <source>
        <dbReference type="SAM" id="MobiDB-lite"/>
    </source>
</evidence>
<protein>
    <submittedName>
        <fullName evidence="2">Uncharacterized protein</fullName>
    </submittedName>
</protein>
<reference evidence="2 3" key="1">
    <citation type="submission" date="2013-09" db="EMBL/GenBank/DDBJ databases">
        <title>Genome sequencing of Arenimonas metalli.</title>
        <authorList>
            <person name="Chen F."/>
            <person name="Wang G."/>
        </authorList>
    </citation>
    <scope>NUCLEOTIDE SEQUENCE [LARGE SCALE GENOMIC DNA]</scope>
    <source>
        <strain evidence="2 3">CF5-1</strain>
    </source>
</reference>
<accession>A0A091B8E2</accession>
<keyword evidence="3" id="KW-1185">Reference proteome</keyword>
<dbReference type="EMBL" id="AVCK01000006">
    <property type="protein sequence ID" value="KFN47782.1"/>
    <property type="molecule type" value="Genomic_DNA"/>
</dbReference>
<evidence type="ECO:0000313" key="2">
    <source>
        <dbReference type="EMBL" id="KFN47782.1"/>
    </source>
</evidence>
<sequence length="93" mass="10580">MAGHASAAERIAQDRDRAGEAEKRRLAHRDRKILVGARVCLEKQGLTYFGFTEQCSAQTDKIQIRVTGTSNRMLAYTPEIIWDRVDNWALCDQ</sequence>